<name>A0A1I7GXD0_9FLAO</name>
<dbReference type="Gene3D" id="2.40.50.140">
    <property type="entry name" value="Nucleic acid-binding proteins"/>
    <property type="match status" value="1"/>
</dbReference>
<dbReference type="GO" id="GO:0005829">
    <property type="term" value="C:cytosol"/>
    <property type="evidence" value="ECO:0007669"/>
    <property type="project" value="UniProtKB-ARBA"/>
</dbReference>
<dbReference type="Proteomes" id="UP000199138">
    <property type="component" value="Unassembled WGS sequence"/>
</dbReference>
<dbReference type="SMART" id="SM00357">
    <property type="entry name" value="CSP"/>
    <property type="match status" value="1"/>
</dbReference>
<keyword evidence="4" id="KW-1185">Reference proteome</keyword>
<feature type="domain" description="CSD" evidence="2">
    <location>
        <begin position="81"/>
        <end position="143"/>
    </location>
</feature>
<dbReference type="RefSeq" id="WP_093024963.1">
    <property type="nucleotide sequence ID" value="NZ_FPBK01000006.1"/>
</dbReference>
<evidence type="ECO:0000313" key="4">
    <source>
        <dbReference type="Proteomes" id="UP000199138"/>
    </source>
</evidence>
<dbReference type="SUPFAM" id="SSF50249">
    <property type="entry name" value="Nucleic acid-binding proteins"/>
    <property type="match status" value="1"/>
</dbReference>
<feature type="region of interest" description="Disordered" evidence="1">
    <location>
        <begin position="1"/>
        <end position="34"/>
    </location>
</feature>
<organism evidence="3 4">
    <name type="scientific">Pustulibacterium marinum</name>
    <dbReference type="NCBI Taxonomy" id="1224947"/>
    <lineage>
        <taxon>Bacteria</taxon>
        <taxon>Pseudomonadati</taxon>
        <taxon>Bacteroidota</taxon>
        <taxon>Flavobacteriia</taxon>
        <taxon>Flavobacteriales</taxon>
        <taxon>Flavobacteriaceae</taxon>
        <taxon>Pustulibacterium</taxon>
    </lineage>
</organism>
<accession>A0A1I7GXD0</accession>
<dbReference type="OrthoDB" id="1493235at2"/>
<gene>
    <name evidence="3" type="ORF">SAMN05216480_10668</name>
</gene>
<dbReference type="AlphaFoldDB" id="A0A1I7GXD0"/>
<evidence type="ECO:0000256" key="1">
    <source>
        <dbReference type="SAM" id="MobiDB-lite"/>
    </source>
</evidence>
<dbReference type="Pfam" id="PF00313">
    <property type="entry name" value="CSD"/>
    <property type="match status" value="1"/>
</dbReference>
<proteinExistence type="predicted"/>
<evidence type="ECO:0000259" key="2">
    <source>
        <dbReference type="PROSITE" id="PS51857"/>
    </source>
</evidence>
<dbReference type="PROSITE" id="PS51857">
    <property type="entry name" value="CSD_2"/>
    <property type="match status" value="1"/>
</dbReference>
<dbReference type="InterPro" id="IPR002059">
    <property type="entry name" value="CSP_DNA-bd"/>
</dbReference>
<evidence type="ECO:0000313" key="3">
    <source>
        <dbReference type="EMBL" id="SFU53108.1"/>
    </source>
</evidence>
<dbReference type="EMBL" id="FPBK01000006">
    <property type="protein sequence ID" value="SFU53108.1"/>
    <property type="molecule type" value="Genomic_DNA"/>
</dbReference>
<dbReference type="InterPro" id="IPR012340">
    <property type="entry name" value="NA-bd_OB-fold"/>
</dbReference>
<feature type="compositionally biased region" description="Basic residues" evidence="1">
    <location>
        <begin position="9"/>
        <end position="19"/>
    </location>
</feature>
<sequence>MADSFSKKEKAKKKAKKLKEKAERREQRKTDNNKGLELKDMLVYVDENGHLQDTPPDAPREEIKLEDIQLGAAPIEEEDPIKTGFVEKFILEKGYGFIREENGNGDNIFFHTSDLLDLIKQQDRVTFEKERSPKGYKAVNIKKA</sequence>
<reference evidence="3 4" key="1">
    <citation type="submission" date="2016-10" db="EMBL/GenBank/DDBJ databases">
        <authorList>
            <person name="de Groot N.N."/>
        </authorList>
    </citation>
    <scope>NUCLEOTIDE SEQUENCE [LARGE SCALE GENOMIC DNA]</scope>
    <source>
        <strain evidence="3 4">CGMCC 1.12333</strain>
    </source>
</reference>
<dbReference type="InterPro" id="IPR011129">
    <property type="entry name" value="CSD"/>
</dbReference>
<protein>
    <submittedName>
        <fullName evidence="3">Cold shock protein, CspA family</fullName>
    </submittedName>
</protein>
<dbReference type="STRING" id="1224947.SAMN05216480_10668"/>
<feature type="compositionally biased region" description="Basic and acidic residues" evidence="1">
    <location>
        <begin position="20"/>
        <end position="34"/>
    </location>
</feature>
<dbReference type="GO" id="GO:0003676">
    <property type="term" value="F:nucleic acid binding"/>
    <property type="evidence" value="ECO:0007669"/>
    <property type="project" value="InterPro"/>
</dbReference>